<dbReference type="InterPro" id="IPR041662">
    <property type="entry name" value="SusD-like_2"/>
</dbReference>
<protein>
    <submittedName>
        <fullName evidence="2">SusD/RagB family nutrient-binding outer membrane lipoprotein</fullName>
    </submittedName>
</protein>
<dbReference type="InterPro" id="IPR011990">
    <property type="entry name" value="TPR-like_helical_dom_sf"/>
</dbReference>
<name>A0A250FMX2_9FLAO</name>
<dbReference type="SUPFAM" id="SSF48452">
    <property type="entry name" value="TPR-like"/>
    <property type="match status" value="1"/>
</dbReference>
<feature type="chain" id="PRO_5012558106" evidence="1">
    <location>
        <begin position="23"/>
        <end position="540"/>
    </location>
</feature>
<evidence type="ECO:0000256" key="1">
    <source>
        <dbReference type="SAM" id="SignalP"/>
    </source>
</evidence>
<evidence type="ECO:0000313" key="3">
    <source>
        <dbReference type="Proteomes" id="UP000217250"/>
    </source>
</evidence>
<reference evidence="3" key="1">
    <citation type="submission" date="2017-06" db="EMBL/GenBank/DDBJ databases">
        <title>Capnocytophaga spp. assemblies.</title>
        <authorList>
            <person name="Gulvik C.A."/>
        </authorList>
    </citation>
    <scope>NUCLEOTIDE SEQUENCE [LARGE SCALE GENOMIC DNA]</scope>
    <source>
        <strain evidence="3">H1496</strain>
    </source>
</reference>
<dbReference type="Proteomes" id="UP000217250">
    <property type="component" value="Chromosome"/>
</dbReference>
<dbReference type="GeneID" id="84807774"/>
<dbReference type="KEGG" id="cgh:CGC50_04255"/>
<organism evidence="2 3">
    <name type="scientific">Capnocytophaga gingivalis</name>
    <dbReference type="NCBI Taxonomy" id="1017"/>
    <lineage>
        <taxon>Bacteria</taxon>
        <taxon>Pseudomonadati</taxon>
        <taxon>Bacteroidota</taxon>
        <taxon>Flavobacteriia</taxon>
        <taxon>Flavobacteriales</taxon>
        <taxon>Flavobacteriaceae</taxon>
        <taxon>Capnocytophaga</taxon>
    </lineage>
</organism>
<dbReference type="PROSITE" id="PS51257">
    <property type="entry name" value="PROKAR_LIPOPROTEIN"/>
    <property type="match status" value="1"/>
</dbReference>
<dbReference type="Pfam" id="PF12771">
    <property type="entry name" value="SusD-like_2"/>
    <property type="match status" value="1"/>
</dbReference>
<dbReference type="OrthoDB" id="725917at2"/>
<keyword evidence="2" id="KW-0449">Lipoprotein</keyword>
<dbReference type="Gene3D" id="1.25.40.390">
    <property type="match status" value="1"/>
</dbReference>
<proteinExistence type="predicted"/>
<dbReference type="AlphaFoldDB" id="A0A250FMX2"/>
<feature type="signal peptide" evidence="1">
    <location>
        <begin position="1"/>
        <end position="22"/>
    </location>
</feature>
<evidence type="ECO:0000313" key="2">
    <source>
        <dbReference type="EMBL" id="ATA86443.1"/>
    </source>
</evidence>
<keyword evidence="1" id="KW-0732">Signal</keyword>
<accession>A0A250FMX2</accession>
<dbReference type="RefSeq" id="WP_095909822.1">
    <property type="nucleotide sequence ID" value="NZ_CP022386.1"/>
</dbReference>
<sequence>MKRLAIIILGGLALLGTTTSCQKDFEEINTNPNRPQQALPTALFNGSTKLFLKNTRNYTTSGMMFRSWMQYTAQDTYTKESRFLYRDYAGDYLWRYPYQVAGGYKDIIDLNTDPKTKELMATYGKSENQIAAARIMLAYTFALLVETFGDVPYYSYGSPNPERFQALQLEKYISPVYATQKEIYTDLLKELKEAAAQIVSDSYVFKEGDYIFETPDKMRRFANSLRLRLAIRLKDVSDTELRTLAQQSIDELKAGTAVMQSEADTVELQFDSDDTNPAPIYKEYFVSNRVDYSPSNSFVQLLKGQRGNFGVDPRLQKYFAPKGLTKYQARDGRYTESDNLNDYIGMPYGLDESMADFQFKSGVAVSFFSSRILQPNYAEVFMEYSEVCFLLSEANGWDNTWYKKGVEASMKKWGVNSTKITNFLNTIPAANEENVLTQKYIALYMNPNEAWAEYRRTGYPHTLIKVNEETDLNIPTEAGQTKYRFESLVADLTDIPERLFYPVAYKVINEANYQKALESMQMTTDILTKRLIFDRGQRRP</sequence>
<dbReference type="EMBL" id="CP022386">
    <property type="protein sequence ID" value="ATA86443.1"/>
    <property type="molecule type" value="Genomic_DNA"/>
</dbReference>
<gene>
    <name evidence="2" type="ORF">CGC50_04255</name>
</gene>